<reference evidence="1 3" key="2">
    <citation type="journal article" date="2020" name="Int. J. Syst. Evol. Microbiol.">
        <title>Sulfuracidifex tepidarius gen. nov., sp. nov. and transfer of Sulfolobus metallicus Huber and Stetter 1992 to the genus Sulfuracidifex as Sulfuracidifex metallicus comb. nov.</title>
        <authorList>
            <person name="Itoh T."/>
            <person name="Miura T."/>
            <person name="Sakai H.D."/>
            <person name="Kato S."/>
            <person name="Ohkuma M."/>
            <person name="Takashina T."/>
        </authorList>
    </citation>
    <scope>NUCLEOTIDE SEQUENCE [LARGE SCALE GENOMIC DNA]</scope>
    <source>
        <strain evidence="1 3">IC-006</strain>
        <strain evidence="2">IC-007</strain>
    </source>
</reference>
<evidence type="ECO:0000313" key="1">
    <source>
        <dbReference type="EMBL" id="BBG25213.1"/>
    </source>
</evidence>
<gene>
    <name evidence="1" type="ORF">IC006_2548</name>
    <name evidence="2" type="ORF">IC007_2562</name>
</gene>
<organism evidence="1 3">
    <name type="scientific">Sulfuracidifex tepidarius</name>
    <dbReference type="NCBI Taxonomy" id="1294262"/>
    <lineage>
        <taxon>Archaea</taxon>
        <taxon>Thermoproteota</taxon>
        <taxon>Thermoprotei</taxon>
        <taxon>Sulfolobales</taxon>
        <taxon>Sulfolobaceae</taxon>
        <taxon>Sulfuracidifex</taxon>
    </lineage>
</organism>
<dbReference type="AlphaFoldDB" id="A0A510DYA4"/>
<dbReference type="STRING" id="1294262.GCA_001316085_01432"/>
<dbReference type="Proteomes" id="UP000325030">
    <property type="component" value="Chromosome"/>
</dbReference>
<proteinExistence type="predicted"/>
<accession>A0A510DYA4</accession>
<dbReference type="EMBL" id="AP018930">
    <property type="protein sequence ID" value="BBG28007.1"/>
    <property type="molecule type" value="Genomic_DNA"/>
</dbReference>
<dbReference type="RefSeq" id="WP_149528811.1">
    <property type="nucleotide sequence ID" value="NZ_AP018929.1"/>
</dbReference>
<evidence type="ECO:0000313" key="2">
    <source>
        <dbReference type="EMBL" id="BBG28007.1"/>
    </source>
</evidence>
<reference evidence="4" key="1">
    <citation type="submission" date="2018-09" db="EMBL/GenBank/DDBJ databases">
        <title>Complete Genome Sequencing of Sulfolobus sp. JCM 16834.</title>
        <authorList>
            <person name="Kato S."/>
            <person name="Itoh T."/>
            <person name="Ohkuma M."/>
        </authorList>
    </citation>
    <scope>NUCLEOTIDE SEQUENCE [LARGE SCALE GENOMIC DNA]</scope>
    <source>
        <strain evidence="4">IC-007</strain>
    </source>
</reference>
<dbReference type="GeneID" id="41718834"/>
<evidence type="ECO:0000313" key="3">
    <source>
        <dbReference type="Proteomes" id="UP000322983"/>
    </source>
</evidence>
<evidence type="ECO:0000313" key="4">
    <source>
        <dbReference type="Proteomes" id="UP000325030"/>
    </source>
</evidence>
<name>A0A510DYA4_9CREN</name>
<dbReference type="KEGG" id="step:IC006_2548"/>
<protein>
    <submittedName>
        <fullName evidence="1">Uncharacterized protein</fullName>
    </submittedName>
</protein>
<keyword evidence="3" id="KW-1185">Reference proteome</keyword>
<dbReference type="Proteomes" id="UP000322983">
    <property type="component" value="Chromosome"/>
</dbReference>
<sequence length="392" mass="44430">MEAILNEVKDKGITAVYGYEDLAKIYNSYYILDYEGYSQIRKRVGWELASAITRGSEGKLESFYMTLTTLLVFFREVSFKMIKPSKAIPLLRELGTPLPVKYENYTVSLENPVRVEVNFDFEKVMGRIMERKVEMDLFDVHGSREVDGLKSIAMKGLKILLKVDYSQGKVSLTLDLRVKVEDRGLDREIKIDELRAAVGRSLKEILGGSFNIHSEFEEMVSQEMESMIEPVISAYRKKLEDETGFQEVVIVPADRASLINVLESGISQEEIIQFVDDIRLKAMSRIRKGITEIHNLEIGDLVPEKVEIQGGIIQYGNGRLSNSPTWVKSLVTMLSIIASAQPGSLVLVDEPEEHLKDEDVEKVGKFLLSLSSFKVIVSTRNRKLYDLIRTSS</sequence>
<accession>A0A510E6F2</accession>
<dbReference type="EMBL" id="AP018929">
    <property type="protein sequence ID" value="BBG25213.1"/>
    <property type="molecule type" value="Genomic_DNA"/>
</dbReference>
<dbReference type="OrthoDB" id="43719at2157"/>